<evidence type="ECO:0000256" key="1">
    <source>
        <dbReference type="SAM" id="MobiDB-lite"/>
    </source>
</evidence>
<dbReference type="RefSeq" id="WP_379960018.1">
    <property type="nucleotide sequence ID" value="NZ_JAUYVI010000007.1"/>
</dbReference>
<dbReference type="EMBL" id="JAUYVI010000007">
    <property type="protein sequence ID" value="MDQ7250574.1"/>
    <property type="molecule type" value="Genomic_DNA"/>
</dbReference>
<evidence type="ECO:0000313" key="3">
    <source>
        <dbReference type="Proteomes" id="UP001230156"/>
    </source>
</evidence>
<protein>
    <recommendedName>
        <fullName evidence="4">DNA-binding protein</fullName>
    </recommendedName>
</protein>
<gene>
    <name evidence="2" type="ORF">Q8A70_22990</name>
</gene>
<proteinExistence type="predicted"/>
<name>A0ABU0YS88_9PROT</name>
<comment type="caution">
    <text evidence="2">The sequence shown here is derived from an EMBL/GenBank/DDBJ whole genome shotgun (WGS) entry which is preliminary data.</text>
</comment>
<sequence length="94" mass="10560">MSANSNGSNERRSSSHLVRLPEAAAITGLPLSLLRKSFMSEERRPANIPPPPPHKRIGRAVYIIADRLGDWVEGLAEPKRRRKPINRQTPNQET</sequence>
<feature type="region of interest" description="Disordered" evidence="1">
    <location>
        <begin position="1"/>
        <end position="21"/>
    </location>
</feature>
<dbReference type="Proteomes" id="UP001230156">
    <property type="component" value="Unassembled WGS sequence"/>
</dbReference>
<reference evidence="3" key="1">
    <citation type="submission" date="2023-08" db="EMBL/GenBank/DDBJ databases">
        <title>Rhodospirillaceae gen. nov., a novel taxon isolated from the Yangtze River Yuezi River estuary sludge.</title>
        <authorList>
            <person name="Ruan L."/>
        </authorList>
    </citation>
    <scope>NUCLEOTIDE SEQUENCE [LARGE SCALE GENOMIC DNA]</scope>
    <source>
        <strain evidence="3">R-7</strain>
    </source>
</reference>
<accession>A0ABU0YS88</accession>
<keyword evidence="3" id="KW-1185">Reference proteome</keyword>
<evidence type="ECO:0000313" key="2">
    <source>
        <dbReference type="EMBL" id="MDQ7250574.1"/>
    </source>
</evidence>
<evidence type="ECO:0008006" key="4">
    <source>
        <dbReference type="Google" id="ProtNLM"/>
    </source>
</evidence>
<feature type="region of interest" description="Disordered" evidence="1">
    <location>
        <begin position="73"/>
        <end position="94"/>
    </location>
</feature>
<organism evidence="2 3">
    <name type="scientific">Dongia sedimenti</name>
    <dbReference type="NCBI Taxonomy" id="3064282"/>
    <lineage>
        <taxon>Bacteria</taxon>
        <taxon>Pseudomonadati</taxon>
        <taxon>Pseudomonadota</taxon>
        <taxon>Alphaproteobacteria</taxon>
        <taxon>Rhodospirillales</taxon>
        <taxon>Dongiaceae</taxon>
        <taxon>Dongia</taxon>
    </lineage>
</organism>